<name>A0A8H6MAW7_9AGAR</name>
<comment type="caution">
    <text evidence="1">The sequence shown here is derived from an EMBL/GenBank/DDBJ whole genome shotgun (WGS) entry which is preliminary data.</text>
</comment>
<sequence length="240" mass="25833">MGKMGIPRESKRDQISVATQERVVKTNYLLDHDEDDDAFQRDFSIEAANLSRRNLLVGRSGTKAASHTAGSQRRVARAHWILDSQVRQTLNFHLPECRCAGAMFAVVIFMVSAMASPSRCQLVGSRRLQEGPGSGGVLLDVVGTSRVREYGWSMPHETALDRLCAGAVFEGAREVLGASSEAVVGTLPPSFHVHDGFCGHTNSGGALLEVVGTASKDTPSHSTVNAIFELKVESGLREDG</sequence>
<evidence type="ECO:0000313" key="2">
    <source>
        <dbReference type="Proteomes" id="UP000521943"/>
    </source>
</evidence>
<organism evidence="1 2">
    <name type="scientific">Ephemerocybe angulata</name>
    <dbReference type="NCBI Taxonomy" id="980116"/>
    <lineage>
        <taxon>Eukaryota</taxon>
        <taxon>Fungi</taxon>
        <taxon>Dikarya</taxon>
        <taxon>Basidiomycota</taxon>
        <taxon>Agaricomycotina</taxon>
        <taxon>Agaricomycetes</taxon>
        <taxon>Agaricomycetidae</taxon>
        <taxon>Agaricales</taxon>
        <taxon>Agaricineae</taxon>
        <taxon>Psathyrellaceae</taxon>
        <taxon>Ephemerocybe</taxon>
    </lineage>
</organism>
<proteinExistence type="predicted"/>
<gene>
    <name evidence="1" type="ORF">DFP72DRAFT_844840</name>
</gene>
<reference evidence="1 2" key="1">
    <citation type="submission" date="2020-07" db="EMBL/GenBank/DDBJ databases">
        <title>Comparative genomics of pyrophilous fungi reveals a link between fire events and developmental genes.</title>
        <authorList>
            <consortium name="DOE Joint Genome Institute"/>
            <person name="Steindorff A.S."/>
            <person name="Carver A."/>
            <person name="Calhoun S."/>
            <person name="Stillman K."/>
            <person name="Liu H."/>
            <person name="Lipzen A."/>
            <person name="Pangilinan J."/>
            <person name="Labutti K."/>
            <person name="Bruns T.D."/>
            <person name="Grigoriev I.V."/>
        </authorList>
    </citation>
    <scope>NUCLEOTIDE SEQUENCE [LARGE SCALE GENOMIC DNA]</scope>
    <source>
        <strain evidence="1 2">CBS 144469</strain>
    </source>
</reference>
<accession>A0A8H6MAW7</accession>
<protein>
    <submittedName>
        <fullName evidence="1">Uncharacterized protein</fullName>
    </submittedName>
</protein>
<dbReference type="EMBL" id="JACGCI010000018">
    <property type="protein sequence ID" value="KAF6758436.1"/>
    <property type="molecule type" value="Genomic_DNA"/>
</dbReference>
<dbReference type="AlphaFoldDB" id="A0A8H6MAW7"/>
<evidence type="ECO:0000313" key="1">
    <source>
        <dbReference type="EMBL" id="KAF6758436.1"/>
    </source>
</evidence>
<dbReference type="Proteomes" id="UP000521943">
    <property type="component" value="Unassembled WGS sequence"/>
</dbReference>
<keyword evidence="2" id="KW-1185">Reference proteome</keyword>